<organism evidence="2 3">
    <name type="scientific">Trichomalopsis sarcophagae</name>
    <dbReference type="NCBI Taxonomy" id="543379"/>
    <lineage>
        <taxon>Eukaryota</taxon>
        <taxon>Metazoa</taxon>
        <taxon>Ecdysozoa</taxon>
        <taxon>Arthropoda</taxon>
        <taxon>Hexapoda</taxon>
        <taxon>Insecta</taxon>
        <taxon>Pterygota</taxon>
        <taxon>Neoptera</taxon>
        <taxon>Endopterygota</taxon>
        <taxon>Hymenoptera</taxon>
        <taxon>Apocrita</taxon>
        <taxon>Proctotrupomorpha</taxon>
        <taxon>Chalcidoidea</taxon>
        <taxon>Pteromalidae</taxon>
        <taxon>Pteromalinae</taxon>
        <taxon>Trichomalopsis</taxon>
    </lineage>
</organism>
<dbReference type="AlphaFoldDB" id="A0A232EJC5"/>
<evidence type="ECO:0000256" key="1">
    <source>
        <dbReference type="SAM" id="MobiDB-lite"/>
    </source>
</evidence>
<proteinExistence type="predicted"/>
<accession>A0A232EJC5</accession>
<comment type="caution">
    <text evidence="2">The sequence shown here is derived from an EMBL/GenBank/DDBJ whole genome shotgun (WGS) entry which is preliminary data.</text>
</comment>
<feature type="region of interest" description="Disordered" evidence="1">
    <location>
        <begin position="1"/>
        <end position="22"/>
    </location>
</feature>
<feature type="region of interest" description="Disordered" evidence="1">
    <location>
        <begin position="37"/>
        <end position="72"/>
    </location>
</feature>
<evidence type="ECO:0000313" key="2">
    <source>
        <dbReference type="EMBL" id="OXU18463.1"/>
    </source>
</evidence>
<feature type="compositionally biased region" description="Polar residues" evidence="1">
    <location>
        <begin position="37"/>
        <end position="55"/>
    </location>
</feature>
<name>A0A232EJC5_9HYME</name>
<dbReference type="Proteomes" id="UP000215335">
    <property type="component" value="Unassembled WGS sequence"/>
</dbReference>
<protein>
    <submittedName>
        <fullName evidence="2">Uncharacterized protein</fullName>
    </submittedName>
</protein>
<dbReference type="EMBL" id="NNAY01004037">
    <property type="protein sequence ID" value="OXU18463.1"/>
    <property type="molecule type" value="Genomic_DNA"/>
</dbReference>
<reference evidence="2 3" key="1">
    <citation type="journal article" date="2017" name="Curr. Biol.">
        <title>The Evolution of Venom by Co-option of Single-Copy Genes.</title>
        <authorList>
            <person name="Martinson E.O."/>
            <person name="Mrinalini"/>
            <person name="Kelkar Y.D."/>
            <person name="Chang C.H."/>
            <person name="Werren J.H."/>
        </authorList>
    </citation>
    <scope>NUCLEOTIDE SEQUENCE [LARGE SCALE GENOMIC DNA]</scope>
    <source>
        <strain evidence="2 3">Alberta</strain>
        <tissue evidence="2">Whole body</tissue>
    </source>
</reference>
<keyword evidence="3" id="KW-1185">Reference proteome</keyword>
<gene>
    <name evidence="2" type="ORF">TSAR_010777</name>
</gene>
<sequence>MELTMEQNFTDAETKESTLTSETVKQEFLYQLEENMNQSSDQAQQVSTENPGASTRTKRSIISPPARLNKDGTSLYRRDARGILRRVYN</sequence>
<evidence type="ECO:0000313" key="3">
    <source>
        <dbReference type="Proteomes" id="UP000215335"/>
    </source>
</evidence>